<protein>
    <submittedName>
        <fullName evidence="4">FERM domain-containing protein</fullName>
    </submittedName>
</protein>
<organism evidence="3 4">
    <name type="scientific">Meloidogyne floridensis</name>
    <dbReference type="NCBI Taxonomy" id="298350"/>
    <lineage>
        <taxon>Eukaryota</taxon>
        <taxon>Metazoa</taxon>
        <taxon>Ecdysozoa</taxon>
        <taxon>Nematoda</taxon>
        <taxon>Chromadorea</taxon>
        <taxon>Rhabditida</taxon>
        <taxon>Tylenchina</taxon>
        <taxon>Tylenchomorpha</taxon>
        <taxon>Tylenchoidea</taxon>
        <taxon>Meloidogynidae</taxon>
        <taxon>Meloidogyninae</taxon>
        <taxon>Meloidogyne</taxon>
    </lineage>
</organism>
<sequence>MQKPVSSQIPRGVGCPPPPGMDPRKGKGRLMCIKVRMLDDSVGVFHLGHKALGQALFDEVCRHLNLLESDYFGLEFISFGNRCWLDKDKSILRQIMAAQSDARFFFTVKFYTPNPAELEEEYTRYYFLIKIQSECGDYSPLDYPDYRYVSSGNVQFVPNQSPAFQKEVMEQHKKLIGMSPAEADFNLLETARRCDFYGIRLHNARDLEGVEVALSVAHMGIKQQYKETVEFIFDNRDDCKNFWKKCVEHHSFFRCPEPVESRESRKLFHRGSNFHYQGRTQKQLMDYVHEHRKRREPFKRLSENNKNRQAVENTQKLIMNITSMANQNGNFIGNSINNTKRSTGEEIITRENGERKTRPKVLIF</sequence>
<feature type="region of interest" description="Disordered" evidence="1">
    <location>
        <begin position="1"/>
        <end position="24"/>
    </location>
</feature>
<dbReference type="Pfam" id="PF09379">
    <property type="entry name" value="FERM_N"/>
    <property type="match status" value="1"/>
</dbReference>
<evidence type="ECO:0000313" key="3">
    <source>
        <dbReference type="Proteomes" id="UP000887560"/>
    </source>
</evidence>
<dbReference type="InterPro" id="IPR011993">
    <property type="entry name" value="PH-like_dom_sf"/>
</dbReference>
<dbReference type="AlphaFoldDB" id="A0A915NK73"/>
<evidence type="ECO:0000313" key="4">
    <source>
        <dbReference type="WBParaSite" id="scf7180000417625.g1533"/>
    </source>
</evidence>
<dbReference type="Gene3D" id="1.20.80.10">
    <property type="match status" value="1"/>
</dbReference>
<dbReference type="PROSITE" id="PS00660">
    <property type="entry name" value="FERM_1"/>
    <property type="match status" value="1"/>
</dbReference>
<dbReference type="InterPro" id="IPR019749">
    <property type="entry name" value="Band_41_domain"/>
</dbReference>
<dbReference type="InterPro" id="IPR019748">
    <property type="entry name" value="FERM_central"/>
</dbReference>
<dbReference type="Gene3D" id="3.10.20.90">
    <property type="entry name" value="Phosphatidylinositol 3-kinase Catalytic Subunit, Chain A, domain 1"/>
    <property type="match status" value="1"/>
</dbReference>
<dbReference type="GO" id="GO:0005085">
    <property type="term" value="F:guanyl-nucleotide exchange factor activity"/>
    <property type="evidence" value="ECO:0007669"/>
    <property type="project" value="TreeGrafter"/>
</dbReference>
<dbReference type="Pfam" id="PF08736">
    <property type="entry name" value="FA"/>
    <property type="match status" value="1"/>
</dbReference>
<accession>A0A915NK73</accession>
<dbReference type="SMART" id="SM01195">
    <property type="entry name" value="FA"/>
    <property type="match status" value="1"/>
</dbReference>
<dbReference type="InterPro" id="IPR018979">
    <property type="entry name" value="FERM_N"/>
</dbReference>
<dbReference type="PANTHER" id="PTHR45858:SF5">
    <property type="entry name" value="MOESIN_EZRIN_RADIXIN HOMOLOG 1"/>
    <property type="match status" value="1"/>
</dbReference>
<dbReference type="Gene3D" id="2.30.29.30">
    <property type="entry name" value="Pleckstrin-homology domain (PH domain)/Phosphotyrosine-binding domain (PTB)"/>
    <property type="match status" value="1"/>
</dbReference>
<dbReference type="InterPro" id="IPR051835">
    <property type="entry name" value="RAC1-GEF"/>
</dbReference>
<reference evidence="4" key="1">
    <citation type="submission" date="2022-11" db="UniProtKB">
        <authorList>
            <consortium name="WormBaseParasite"/>
        </authorList>
    </citation>
    <scope>IDENTIFICATION</scope>
</reference>
<dbReference type="SUPFAM" id="SSF54236">
    <property type="entry name" value="Ubiquitin-like"/>
    <property type="match status" value="1"/>
</dbReference>
<dbReference type="Pfam" id="PF09380">
    <property type="entry name" value="FERM_C"/>
    <property type="match status" value="1"/>
</dbReference>
<dbReference type="SMART" id="SM01196">
    <property type="entry name" value="FERM_C"/>
    <property type="match status" value="1"/>
</dbReference>
<dbReference type="InterPro" id="IPR000299">
    <property type="entry name" value="FERM_domain"/>
</dbReference>
<keyword evidence="3" id="KW-1185">Reference proteome</keyword>
<dbReference type="FunFam" id="3.10.20.90:FF:000040">
    <property type="entry name" value="FERM, RhoGEF and pleckstrin domain-containing protein"/>
    <property type="match status" value="1"/>
</dbReference>
<dbReference type="CDD" id="cd14473">
    <property type="entry name" value="FERM_B-lobe"/>
    <property type="match status" value="1"/>
</dbReference>
<dbReference type="CDD" id="cd17098">
    <property type="entry name" value="FERM_F1_FARP1_like"/>
    <property type="match status" value="1"/>
</dbReference>
<dbReference type="InterPro" id="IPR019747">
    <property type="entry name" value="FERM_CS"/>
</dbReference>
<dbReference type="InterPro" id="IPR029071">
    <property type="entry name" value="Ubiquitin-like_domsf"/>
</dbReference>
<dbReference type="SUPFAM" id="SSF47031">
    <property type="entry name" value="Second domain of FERM"/>
    <property type="match status" value="1"/>
</dbReference>
<dbReference type="InterPro" id="IPR014352">
    <property type="entry name" value="FERM/acyl-CoA-bd_prot_sf"/>
</dbReference>
<dbReference type="WBParaSite" id="scf7180000417625.g1533">
    <property type="protein sequence ID" value="scf7180000417625.g1533"/>
    <property type="gene ID" value="scf7180000417625.g1533"/>
</dbReference>
<dbReference type="Pfam" id="PF00373">
    <property type="entry name" value="FERM_M"/>
    <property type="match status" value="1"/>
</dbReference>
<dbReference type="PANTHER" id="PTHR45858">
    <property type="entry name" value="FERM DOMAIN CONTAINING PROTEIN"/>
    <property type="match status" value="1"/>
</dbReference>
<feature type="domain" description="FERM" evidence="2">
    <location>
        <begin position="31"/>
        <end position="364"/>
    </location>
</feature>
<evidence type="ECO:0000259" key="2">
    <source>
        <dbReference type="PROSITE" id="PS50057"/>
    </source>
</evidence>
<name>A0A915NK73_9BILA</name>
<evidence type="ECO:0000256" key="1">
    <source>
        <dbReference type="SAM" id="MobiDB-lite"/>
    </source>
</evidence>
<dbReference type="InterPro" id="IPR035963">
    <property type="entry name" value="FERM_2"/>
</dbReference>
<dbReference type="Proteomes" id="UP000887560">
    <property type="component" value="Unplaced"/>
</dbReference>
<proteinExistence type="predicted"/>
<dbReference type="InterPro" id="IPR018980">
    <property type="entry name" value="FERM_PH-like_C"/>
</dbReference>
<dbReference type="SUPFAM" id="SSF50729">
    <property type="entry name" value="PH domain-like"/>
    <property type="match status" value="1"/>
</dbReference>
<dbReference type="PROSITE" id="PS50057">
    <property type="entry name" value="FERM_3"/>
    <property type="match status" value="1"/>
</dbReference>
<dbReference type="InterPro" id="IPR014847">
    <property type="entry name" value="FA"/>
</dbReference>
<dbReference type="SMART" id="SM00295">
    <property type="entry name" value="B41"/>
    <property type="match status" value="1"/>
</dbReference>